<feature type="binding site" evidence="5">
    <location>
        <begin position="243"/>
        <end position="249"/>
    </location>
    <ligand>
        <name>S-adenosyl-L-methionine</name>
        <dbReference type="ChEBI" id="CHEBI:59789"/>
    </ligand>
</feature>
<dbReference type="Pfam" id="PF01189">
    <property type="entry name" value="Methyltr_RsmB-F"/>
    <property type="match status" value="1"/>
</dbReference>
<dbReference type="InterPro" id="IPR029063">
    <property type="entry name" value="SAM-dependent_MTases_sf"/>
</dbReference>
<organism evidence="7 8">
    <name type="scientific">Methylophilales bacterium MBRS-H7</name>
    <dbReference type="NCBI Taxonomy" id="1623450"/>
    <lineage>
        <taxon>Bacteria</taxon>
        <taxon>Pseudomonadati</taxon>
        <taxon>Pseudomonadota</taxon>
        <taxon>Betaproteobacteria</taxon>
        <taxon>Nitrosomonadales</taxon>
        <taxon>OM43 clade</taxon>
    </lineage>
</organism>
<evidence type="ECO:0000259" key="6">
    <source>
        <dbReference type="PROSITE" id="PS51686"/>
    </source>
</evidence>
<dbReference type="EMBL" id="CP011002">
    <property type="protein sequence ID" value="AKO65695.1"/>
    <property type="molecule type" value="Genomic_DNA"/>
</dbReference>
<reference evidence="7 8" key="1">
    <citation type="submission" date="2015-03" db="EMBL/GenBank/DDBJ databases">
        <title>Comparative analysis of the OM43 clade including a novel species from Red Sea uncovers genomic and metabolic diversity among marine methylotrophs.</title>
        <authorList>
            <person name="Jimenez-Infante F."/>
            <person name="Ngugi D.K."/>
            <person name="Vinu M."/>
            <person name="Alam I."/>
            <person name="Kamau A."/>
            <person name="Blom J."/>
            <person name="Bajic V.B."/>
            <person name="Stingl U."/>
        </authorList>
    </citation>
    <scope>NUCLEOTIDE SEQUENCE [LARGE SCALE GENOMIC DNA]</scope>
    <source>
        <strain evidence="7 8">MBRSH7</strain>
    </source>
</reference>
<evidence type="ECO:0000313" key="7">
    <source>
        <dbReference type="EMBL" id="AKO65695.1"/>
    </source>
</evidence>
<gene>
    <name evidence="7" type="ORF">VI33_02865</name>
</gene>
<evidence type="ECO:0000313" key="8">
    <source>
        <dbReference type="Proteomes" id="UP000066549"/>
    </source>
</evidence>
<evidence type="ECO:0000256" key="2">
    <source>
        <dbReference type="ARBA" id="ARBA00022679"/>
    </source>
</evidence>
<protein>
    <recommendedName>
        <fullName evidence="6">SAM-dependent MTase RsmB/NOP-type domain-containing protein</fullName>
    </recommendedName>
</protein>
<keyword evidence="1 5" id="KW-0489">Methyltransferase</keyword>
<dbReference type="AlphaFoldDB" id="A0A0H4J0U6"/>
<dbReference type="Proteomes" id="UP000066549">
    <property type="component" value="Chromosome"/>
</dbReference>
<evidence type="ECO:0000256" key="3">
    <source>
        <dbReference type="ARBA" id="ARBA00022691"/>
    </source>
</evidence>
<dbReference type="PANTHER" id="PTHR22807:SF61">
    <property type="entry name" value="NOL1_NOP2_SUN FAMILY PROTEIN _ ANTITERMINATION NUSB DOMAIN-CONTAINING PROTEIN"/>
    <property type="match status" value="1"/>
</dbReference>
<dbReference type="SUPFAM" id="SSF53335">
    <property type="entry name" value="S-adenosyl-L-methionine-dependent methyltransferases"/>
    <property type="match status" value="1"/>
</dbReference>
<dbReference type="PANTHER" id="PTHR22807">
    <property type="entry name" value="NOP2 YEAST -RELATED NOL1/NOP2/FMU SUN DOMAIN-CONTAINING"/>
    <property type="match status" value="1"/>
</dbReference>
<dbReference type="SUPFAM" id="SSF48013">
    <property type="entry name" value="NusB-like"/>
    <property type="match status" value="1"/>
</dbReference>
<dbReference type="GO" id="GO:0009383">
    <property type="term" value="F:rRNA (cytosine-C5-)-methyltransferase activity"/>
    <property type="evidence" value="ECO:0007669"/>
    <property type="project" value="TreeGrafter"/>
</dbReference>
<feature type="active site" description="Nucleophile" evidence="5">
    <location>
        <position position="356"/>
    </location>
</feature>
<dbReference type="InterPro" id="IPR006027">
    <property type="entry name" value="NusB_RsmB_TIM44"/>
</dbReference>
<keyword evidence="4 5" id="KW-0694">RNA-binding</keyword>
<dbReference type="GO" id="GO:0070475">
    <property type="term" value="P:rRNA base methylation"/>
    <property type="evidence" value="ECO:0007669"/>
    <property type="project" value="TreeGrafter"/>
</dbReference>
<feature type="binding site" evidence="5">
    <location>
        <position position="289"/>
    </location>
    <ligand>
        <name>S-adenosyl-L-methionine</name>
        <dbReference type="ChEBI" id="CHEBI:59789"/>
    </ligand>
</feature>
<sequence length="412" mass="48165">MYKDLVQAAKILSELIGGRKIDTLFDRFLKEENNKNFIKDIVYGSIRDFYLNDYILKKFVKRDINDHLIKYLLMNTIYQITHQSKAEFTVVNEAVKAAKKINNNFYNLVNAVLRNFLREKDKLITPDEMDIRYSYPQWWVSDLMKEYPNDYEAILAIGNTRATTVIRINQRQISVNDYIDLLEQANIDYELTLEDKYIQISNVKDITMLPGYEKGYFYVQDPAAQLACDFIDIQNGMNILDLCSAPGGKATHILERFDVNLDCYDISKERINLIRSNMKRLQLKSNIIDKIDINKRYDRILIDAPCSGSGVVRRNVDIKLMRKQQDIEKFSNQQLQLLEEGWKILKSGGKLLYVTCSIFKHENENVVMKFLSKNKDAASQDLKIPIGFKYQNTQLIPNQFHDGLYFKVFSKN</sequence>
<dbReference type="Gene3D" id="1.10.940.10">
    <property type="entry name" value="NusB-like"/>
    <property type="match status" value="1"/>
</dbReference>
<keyword evidence="3 5" id="KW-0949">S-adenosyl-L-methionine</keyword>
<accession>A0A0H4J0U6</accession>
<dbReference type="GO" id="GO:0005829">
    <property type="term" value="C:cytosol"/>
    <property type="evidence" value="ECO:0007669"/>
    <property type="project" value="TreeGrafter"/>
</dbReference>
<dbReference type="Pfam" id="PF01029">
    <property type="entry name" value="NusB"/>
    <property type="match status" value="1"/>
</dbReference>
<evidence type="ECO:0000256" key="4">
    <source>
        <dbReference type="ARBA" id="ARBA00022884"/>
    </source>
</evidence>
<feature type="binding site" evidence="5">
    <location>
        <position position="303"/>
    </location>
    <ligand>
        <name>S-adenosyl-L-methionine</name>
        <dbReference type="ChEBI" id="CHEBI:59789"/>
    </ligand>
</feature>
<name>A0A0H4J0U6_9PROT</name>
<dbReference type="PRINTS" id="PR02008">
    <property type="entry name" value="RCMTFAMILY"/>
</dbReference>
<evidence type="ECO:0000256" key="5">
    <source>
        <dbReference type="PROSITE-ProRule" id="PRU01023"/>
    </source>
</evidence>
<keyword evidence="2 5" id="KW-0808">Transferase</keyword>
<dbReference type="GO" id="GO:0003723">
    <property type="term" value="F:RNA binding"/>
    <property type="evidence" value="ECO:0007669"/>
    <property type="project" value="UniProtKB-UniRule"/>
</dbReference>
<dbReference type="Gene3D" id="3.40.50.150">
    <property type="entry name" value="Vaccinia Virus protein VP39"/>
    <property type="match status" value="1"/>
</dbReference>
<evidence type="ECO:0000256" key="1">
    <source>
        <dbReference type="ARBA" id="ARBA00022603"/>
    </source>
</evidence>
<dbReference type="NCBIfam" id="NF008149">
    <property type="entry name" value="PRK10901.1"/>
    <property type="match status" value="1"/>
</dbReference>
<feature type="domain" description="SAM-dependent MTase RsmB/NOP-type" evidence="6">
    <location>
        <begin position="154"/>
        <end position="412"/>
    </location>
</feature>
<dbReference type="OrthoDB" id="9810297at2"/>
<dbReference type="InterPro" id="IPR054728">
    <property type="entry name" value="RsmB-like_ferredoxin"/>
</dbReference>
<dbReference type="PATRIC" id="fig|1623450.3.peg.568"/>
<dbReference type="PROSITE" id="PS51686">
    <property type="entry name" value="SAM_MT_RSMB_NOP"/>
    <property type="match status" value="1"/>
</dbReference>
<proteinExistence type="inferred from homology"/>
<dbReference type="InterPro" id="IPR049560">
    <property type="entry name" value="MeTrfase_RsmB-F_NOP2_cat"/>
</dbReference>
<dbReference type="Pfam" id="PF22458">
    <property type="entry name" value="RsmF-B_ferredox"/>
    <property type="match status" value="1"/>
</dbReference>
<comment type="similarity">
    <text evidence="5">Belongs to the class I-like SAM-binding methyltransferase superfamily. RsmB/NOP family.</text>
</comment>
<keyword evidence="8" id="KW-1185">Reference proteome</keyword>
<dbReference type="InterPro" id="IPR035926">
    <property type="entry name" value="NusB-like_sf"/>
</dbReference>
<dbReference type="GO" id="GO:0006355">
    <property type="term" value="P:regulation of DNA-templated transcription"/>
    <property type="evidence" value="ECO:0007669"/>
    <property type="project" value="InterPro"/>
</dbReference>
<dbReference type="InterPro" id="IPR001678">
    <property type="entry name" value="MeTrfase_RsmB-F_NOP2_dom"/>
</dbReference>
<dbReference type="CDD" id="cd02440">
    <property type="entry name" value="AdoMet_MTases"/>
    <property type="match status" value="1"/>
</dbReference>
<feature type="binding site" evidence="5">
    <location>
        <position position="265"/>
    </location>
    <ligand>
        <name>S-adenosyl-L-methionine</name>
        <dbReference type="ChEBI" id="CHEBI:59789"/>
    </ligand>
</feature>
<dbReference type="InterPro" id="IPR023267">
    <property type="entry name" value="RCMT"/>
</dbReference>